<dbReference type="InterPro" id="IPR005794">
    <property type="entry name" value="Fmt"/>
</dbReference>
<dbReference type="GO" id="GO:0004479">
    <property type="term" value="F:methionyl-tRNA formyltransferase activity"/>
    <property type="evidence" value="ECO:0007669"/>
    <property type="project" value="UniProtKB-UniRule"/>
</dbReference>
<reference evidence="8 9" key="2">
    <citation type="journal article" date="2012" name="Stand. Genomic Sci.">
        <title>Complete genome sequence of the termite hindgut bacterium Spirochaeta coccoides type strain (SPN1(T)), reclassification in the genus Sphaerochaeta as Sphaerochaeta coccoides comb. nov. and emendations of the family Spirochaetaceae and the genus Sphaerochaeta.</title>
        <authorList>
            <person name="Abt B."/>
            <person name="Han C."/>
            <person name="Scheuner C."/>
            <person name="Lu M."/>
            <person name="Lapidus A."/>
            <person name="Nolan M."/>
            <person name="Lucas S."/>
            <person name="Hammon N."/>
            <person name="Deshpande S."/>
            <person name="Cheng J.F."/>
            <person name="Tapia R."/>
            <person name="Goodwin L.A."/>
            <person name="Pitluck S."/>
            <person name="Liolios K."/>
            <person name="Pagani I."/>
            <person name="Ivanova N."/>
            <person name="Mavromatis K."/>
            <person name="Mikhailova N."/>
            <person name="Huntemann M."/>
            <person name="Pati A."/>
            <person name="Chen A."/>
            <person name="Palaniappan K."/>
            <person name="Land M."/>
            <person name="Hauser L."/>
            <person name="Brambilla E.M."/>
            <person name="Rohde M."/>
            <person name="Spring S."/>
            <person name="Gronow S."/>
            <person name="Goker M."/>
            <person name="Woyke T."/>
            <person name="Bristow J."/>
            <person name="Eisen J.A."/>
            <person name="Markowitz V."/>
            <person name="Hugenholtz P."/>
            <person name="Kyrpides N.C."/>
            <person name="Klenk H.P."/>
            <person name="Detter J.C."/>
        </authorList>
    </citation>
    <scope>NUCLEOTIDE SEQUENCE [LARGE SCALE GENOMIC DNA]</scope>
    <source>
        <strain evidence="9">ATCC BAA-1237 / DSM 17374 / SPN1</strain>
    </source>
</reference>
<dbReference type="EC" id="2.1.2.9" evidence="2 5"/>
<dbReference type="CDD" id="cd08646">
    <property type="entry name" value="FMT_core_Met-tRNA-FMT_N"/>
    <property type="match status" value="1"/>
</dbReference>
<feature type="domain" description="Formyl transferase N-terminal" evidence="6">
    <location>
        <begin position="33"/>
        <end position="192"/>
    </location>
</feature>
<dbReference type="HOGENOM" id="CLU_033347_2_0_12"/>
<comment type="catalytic activity">
    <reaction evidence="5">
        <text>L-methionyl-tRNA(fMet) + (6R)-10-formyltetrahydrofolate = N-formyl-L-methionyl-tRNA(fMet) + (6S)-5,6,7,8-tetrahydrofolate + H(+)</text>
        <dbReference type="Rhea" id="RHEA:24380"/>
        <dbReference type="Rhea" id="RHEA-COMP:9952"/>
        <dbReference type="Rhea" id="RHEA-COMP:9953"/>
        <dbReference type="ChEBI" id="CHEBI:15378"/>
        <dbReference type="ChEBI" id="CHEBI:57453"/>
        <dbReference type="ChEBI" id="CHEBI:78530"/>
        <dbReference type="ChEBI" id="CHEBI:78844"/>
        <dbReference type="ChEBI" id="CHEBI:195366"/>
        <dbReference type="EC" id="2.1.2.9"/>
    </reaction>
</comment>
<name>F4GI53_PARC1</name>
<keyword evidence="9" id="KW-1185">Reference proteome</keyword>
<dbReference type="KEGG" id="scc:Spico_1447"/>
<evidence type="ECO:0000256" key="3">
    <source>
        <dbReference type="ARBA" id="ARBA00022679"/>
    </source>
</evidence>
<dbReference type="SUPFAM" id="SSF53328">
    <property type="entry name" value="Formyltransferase"/>
    <property type="match status" value="1"/>
</dbReference>
<dbReference type="Pfam" id="PF00551">
    <property type="entry name" value="Formyl_trans_N"/>
    <property type="match status" value="1"/>
</dbReference>
<dbReference type="InterPro" id="IPR011034">
    <property type="entry name" value="Formyl_transferase-like_C_sf"/>
</dbReference>
<evidence type="ECO:0000256" key="1">
    <source>
        <dbReference type="ARBA" id="ARBA00010699"/>
    </source>
</evidence>
<dbReference type="InterPro" id="IPR041711">
    <property type="entry name" value="Met-tRNA-FMT_N"/>
</dbReference>
<dbReference type="Gene3D" id="3.40.50.12230">
    <property type="match status" value="1"/>
</dbReference>
<dbReference type="RefSeq" id="WP_013740046.1">
    <property type="nucleotide sequence ID" value="NC_015436.1"/>
</dbReference>
<dbReference type="PANTHER" id="PTHR11138:SF5">
    <property type="entry name" value="METHIONYL-TRNA FORMYLTRANSFERASE, MITOCHONDRIAL"/>
    <property type="match status" value="1"/>
</dbReference>
<evidence type="ECO:0000259" key="7">
    <source>
        <dbReference type="Pfam" id="PF02911"/>
    </source>
</evidence>
<protein>
    <recommendedName>
        <fullName evidence="2 5">Methionyl-tRNA formyltransferase</fullName>
        <ecNumber evidence="2 5">2.1.2.9</ecNumber>
    </recommendedName>
</protein>
<evidence type="ECO:0000313" key="9">
    <source>
        <dbReference type="Proteomes" id="UP000007939"/>
    </source>
</evidence>
<feature type="binding site" evidence="5">
    <location>
        <begin position="133"/>
        <end position="136"/>
    </location>
    <ligand>
        <name>(6S)-5,6,7,8-tetrahydrofolate</name>
        <dbReference type="ChEBI" id="CHEBI:57453"/>
    </ligand>
</feature>
<reference evidence="9" key="1">
    <citation type="submission" date="2011-04" db="EMBL/GenBank/DDBJ databases">
        <title>The complete genome of Spirochaeta coccoides DSM 17374.</title>
        <authorList>
            <person name="Lucas S."/>
            <person name="Copeland A."/>
            <person name="Lapidus A."/>
            <person name="Bruce D."/>
            <person name="Goodwin L."/>
            <person name="Pitluck S."/>
            <person name="Peters L."/>
            <person name="Kyrpides N."/>
            <person name="Mavromatis K."/>
            <person name="Pagani I."/>
            <person name="Ivanova N."/>
            <person name="Ovchinnikova G."/>
            <person name="Lu M."/>
            <person name="Detter J.C."/>
            <person name="Tapia R."/>
            <person name="Han C."/>
            <person name="Land M."/>
            <person name="Hauser L."/>
            <person name="Markowitz V."/>
            <person name="Cheng J.-F."/>
            <person name="Hugenholtz P."/>
            <person name="Woyke T."/>
            <person name="Wu D."/>
            <person name="Spring S."/>
            <person name="Schroeder M."/>
            <person name="Brambilla E."/>
            <person name="Klenk H.-P."/>
            <person name="Eisen J.A."/>
        </authorList>
    </citation>
    <scope>NUCLEOTIDE SEQUENCE [LARGE SCALE GENOMIC DNA]</scope>
    <source>
        <strain evidence="9">ATCC BAA-1237 / DSM 17374 / SPN1</strain>
    </source>
</reference>
<dbReference type="GO" id="GO:0005829">
    <property type="term" value="C:cytosol"/>
    <property type="evidence" value="ECO:0007669"/>
    <property type="project" value="TreeGrafter"/>
</dbReference>
<evidence type="ECO:0000313" key="8">
    <source>
        <dbReference type="EMBL" id="AEC02651.1"/>
    </source>
</evidence>
<dbReference type="CDD" id="cd08704">
    <property type="entry name" value="Met_tRNA_FMT_C"/>
    <property type="match status" value="1"/>
</dbReference>
<dbReference type="AlphaFoldDB" id="F4GI53"/>
<gene>
    <name evidence="5" type="primary">fmt</name>
    <name evidence="8" type="ordered locus">Spico_1447</name>
</gene>
<dbReference type="NCBIfam" id="TIGR00460">
    <property type="entry name" value="fmt"/>
    <property type="match status" value="1"/>
</dbReference>
<comment type="function">
    <text evidence="5">Attaches a formyl group to the free amino group of methionyl-tRNA(fMet). The formyl group appears to play a dual role in the initiator identity of N-formylmethionyl-tRNA by promoting its recognition by IF2 and preventing the misappropriation of this tRNA by the elongation apparatus.</text>
</comment>
<dbReference type="InterPro" id="IPR044135">
    <property type="entry name" value="Met-tRNA-FMT_C"/>
</dbReference>
<dbReference type="eggNOG" id="COG0223">
    <property type="taxonomic scope" value="Bacteria"/>
</dbReference>
<proteinExistence type="inferred from homology"/>
<dbReference type="InterPro" id="IPR005793">
    <property type="entry name" value="Formyl_trans_C"/>
</dbReference>
<dbReference type="HAMAP" id="MF_00182">
    <property type="entry name" value="Formyl_trans"/>
    <property type="match status" value="1"/>
</dbReference>
<dbReference type="Pfam" id="PF02911">
    <property type="entry name" value="Formyl_trans_C"/>
    <property type="match status" value="1"/>
</dbReference>
<dbReference type="OrthoDB" id="9802815at2"/>
<evidence type="ECO:0000256" key="4">
    <source>
        <dbReference type="ARBA" id="ARBA00022917"/>
    </source>
</evidence>
<evidence type="ECO:0000256" key="5">
    <source>
        <dbReference type="HAMAP-Rule" id="MF_00182"/>
    </source>
</evidence>
<feature type="domain" description="Formyl transferase C-terminal" evidence="7">
    <location>
        <begin position="227"/>
        <end position="339"/>
    </location>
</feature>
<dbReference type="PANTHER" id="PTHR11138">
    <property type="entry name" value="METHIONYL-TRNA FORMYLTRANSFERASE"/>
    <property type="match status" value="1"/>
</dbReference>
<dbReference type="InterPro" id="IPR036477">
    <property type="entry name" value="Formyl_transf_N_sf"/>
</dbReference>
<sequence length="349" mass="37170">MLTKRSKSPGNGRVEADAKGWPLNTSPRILFAGTPAIAVPVLEALAASFPVVAVLTNPDRPGARSRTLVPSPVKEAAATLGLPVLQPESLRTEARDIVSSYHPDMLVCFAYGKLFGPRFLSLFSQGAINIHPSRLPMGRGSSPIQYTILSGDAEAAISIQRIAAQMDSGDILAQDVFPLDGTETTGTLTDIVALRAAPLAVSIVSDVSTGKTVSRPQSGEATYTHLITKDEALLDWSWSIRDIHCCIRAFHPWPKAWTTYEGTPLCITSVADSLQEAEKGVFDSVVSPGVPSGVLPGTVMEGRKGKGIAIACGNGIIWIDRLQLSGRKEMAWQDFINGNSRFIGSHLGG</sequence>
<evidence type="ECO:0000256" key="2">
    <source>
        <dbReference type="ARBA" id="ARBA00012261"/>
    </source>
</evidence>
<organism evidence="8 9">
    <name type="scientific">Parasphaerochaeta coccoides (strain ATCC BAA-1237 / DSM 17374 / SPN1)</name>
    <name type="common">Sphaerochaeta coccoides</name>
    <dbReference type="NCBI Taxonomy" id="760011"/>
    <lineage>
        <taxon>Bacteria</taxon>
        <taxon>Pseudomonadati</taxon>
        <taxon>Spirochaetota</taxon>
        <taxon>Spirochaetia</taxon>
        <taxon>Spirochaetales</taxon>
        <taxon>Sphaerochaetaceae</taxon>
        <taxon>Parasphaerochaeta</taxon>
    </lineage>
</organism>
<dbReference type="SUPFAM" id="SSF50486">
    <property type="entry name" value="FMT C-terminal domain-like"/>
    <property type="match status" value="1"/>
</dbReference>
<evidence type="ECO:0000259" key="6">
    <source>
        <dbReference type="Pfam" id="PF00551"/>
    </source>
</evidence>
<keyword evidence="4 5" id="KW-0648">Protein biosynthesis</keyword>
<dbReference type="STRING" id="760011.Spico_1447"/>
<dbReference type="InterPro" id="IPR002376">
    <property type="entry name" value="Formyl_transf_N"/>
</dbReference>
<comment type="similarity">
    <text evidence="1 5">Belongs to the Fmt family.</text>
</comment>
<dbReference type="EMBL" id="CP002659">
    <property type="protein sequence ID" value="AEC02651.1"/>
    <property type="molecule type" value="Genomic_DNA"/>
</dbReference>
<dbReference type="Proteomes" id="UP000007939">
    <property type="component" value="Chromosome"/>
</dbReference>
<accession>F4GI53</accession>
<keyword evidence="3 5" id="KW-0808">Transferase</keyword>